<feature type="region of interest" description="Disordered" evidence="1">
    <location>
        <begin position="1"/>
        <end position="45"/>
    </location>
</feature>
<dbReference type="EMBL" id="KN837151">
    <property type="protein sequence ID" value="KIJ39597.1"/>
    <property type="molecule type" value="Genomic_DNA"/>
</dbReference>
<name>A0A0C9VDV8_SPHS4</name>
<dbReference type="GO" id="GO:0070291">
    <property type="term" value="P:N-acylethanolamine metabolic process"/>
    <property type="evidence" value="ECO:0007669"/>
    <property type="project" value="TreeGrafter"/>
</dbReference>
<gene>
    <name evidence="2" type="ORF">M422DRAFT_257663</name>
</gene>
<feature type="region of interest" description="Disordered" evidence="1">
    <location>
        <begin position="203"/>
        <end position="224"/>
    </location>
</feature>
<feature type="compositionally biased region" description="Pro residues" evidence="1">
    <location>
        <begin position="211"/>
        <end position="224"/>
    </location>
</feature>
<feature type="region of interest" description="Disordered" evidence="1">
    <location>
        <begin position="556"/>
        <end position="576"/>
    </location>
</feature>
<feature type="region of interest" description="Disordered" evidence="1">
    <location>
        <begin position="73"/>
        <end position="123"/>
    </location>
</feature>
<dbReference type="AlphaFoldDB" id="A0A0C9VDV8"/>
<dbReference type="Proteomes" id="UP000054279">
    <property type="component" value="Unassembled WGS sequence"/>
</dbReference>
<evidence type="ECO:0000313" key="3">
    <source>
        <dbReference type="Proteomes" id="UP000054279"/>
    </source>
</evidence>
<dbReference type="GO" id="GO:0070292">
    <property type="term" value="P:N-acylphosphatidylethanolamine metabolic process"/>
    <property type="evidence" value="ECO:0007669"/>
    <property type="project" value="TreeGrafter"/>
</dbReference>
<accession>A0A0C9VDV8</accession>
<keyword evidence="3" id="KW-1185">Reference proteome</keyword>
<dbReference type="OrthoDB" id="332863at2759"/>
<dbReference type="HOGENOM" id="CLU_473416_0_0_1"/>
<dbReference type="PANTHER" id="PTHR15032">
    <property type="entry name" value="N-ACYL-PHOSPHATIDYLETHANOLAMINE-HYDROLYZING PHOSPHOLIPASE D"/>
    <property type="match status" value="1"/>
</dbReference>
<reference evidence="2 3" key="1">
    <citation type="submission" date="2014-06" db="EMBL/GenBank/DDBJ databases">
        <title>Evolutionary Origins and Diversification of the Mycorrhizal Mutualists.</title>
        <authorList>
            <consortium name="DOE Joint Genome Institute"/>
            <consortium name="Mycorrhizal Genomics Consortium"/>
            <person name="Kohler A."/>
            <person name="Kuo A."/>
            <person name="Nagy L.G."/>
            <person name="Floudas D."/>
            <person name="Copeland A."/>
            <person name="Barry K.W."/>
            <person name="Cichocki N."/>
            <person name="Veneault-Fourrey C."/>
            <person name="LaButti K."/>
            <person name="Lindquist E.A."/>
            <person name="Lipzen A."/>
            <person name="Lundell T."/>
            <person name="Morin E."/>
            <person name="Murat C."/>
            <person name="Riley R."/>
            <person name="Ohm R."/>
            <person name="Sun H."/>
            <person name="Tunlid A."/>
            <person name="Henrissat B."/>
            <person name="Grigoriev I.V."/>
            <person name="Hibbett D.S."/>
            <person name="Martin F."/>
        </authorList>
    </citation>
    <scope>NUCLEOTIDE SEQUENCE [LARGE SCALE GENOMIC DNA]</scope>
    <source>
        <strain evidence="2 3">SS14</strain>
    </source>
</reference>
<dbReference type="Gene3D" id="3.60.15.10">
    <property type="entry name" value="Ribonuclease Z/Hydroxyacylglutathione hydrolase-like"/>
    <property type="match status" value="1"/>
</dbReference>
<sequence length="576" mass="63002">MGSRDSSSDTDSPALLPLQSKGRRLENLRGKQPIGIADQASSTSASSALFSLPATMGTERLVVDLGSPLCHSMSSLPPSSRRAESPFPPSHSKARHTPSSKPAAPRTTPAMPPPASRILVRPSGTRNGLIGGGTAIMITLDIPTIKSVVFPVSKPTSIASRTHVFAPLKNKYLFQSLSISSSNYHCLDWWHNRDVTVHLPAAPSSESTVSTPPPPKLPQSPPPPACIAPPPNTGPIAASSINGQHYGAPNGPTMTNKKLWFGGSTRYRGVRDDEDEDKLHVCPAFKEIGAKFGAFDLVLIPIGAYALRGLLTYALLPKRQCRRVQRCESKRTLAMHWGTSVLSSEGVLKPVEELKAKCAKVFVKDGKFMASISFKSQGQNFEKYSFRTRDHLTSPLSFSIFDRKDENADAEKKEGKPYEVSLVLAVVVKKLVGNTTVKVRIRVLFNMLTANATCRSRNPCKPPMVYLRHPLPTVISIEPVASDLQIRRGMVSLHHPIQTQGGHASALDHSSTHTDAHYAVGVAVSIVLPYMDGILCFDTPLHSPQRHLHRRLRLPHHHDNYRQHHRHQGRSERQGG</sequence>
<dbReference type="GO" id="GO:0070290">
    <property type="term" value="F:N-acylphosphatidylethanolamine-specific phospholipase D activity"/>
    <property type="evidence" value="ECO:0007669"/>
    <property type="project" value="TreeGrafter"/>
</dbReference>
<proteinExistence type="predicted"/>
<evidence type="ECO:0000256" key="1">
    <source>
        <dbReference type="SAM" id="MobiDB-lite"/>
    </source>
</evidence>
<dbReference type="InterPro" id="IPR036866">
    <property type="entry name" value="RibonucZ/Hydroxyglut_hydro"/>
</dbReference>
<protein>
    <submittedName>
        <fullName evidence="2">Uncharacterized protein</fullName>
    </submittedName>
</protein>
<dbReference type="GO" id="GO:0005737">
    <property type="term" value="C:cytoplasm"/>
    <property type="evidence" value="ECO:0007669"/>
    <property type="project" value="TreeGrafter"/>
</dbReference>
<dbReference type="PANTHER" id="PTHR15032:SF4">
    <property type="entry name" value="N-ACYL-PHOSPHATIDYLETHANOLAMINE-HYDROLYZING PHOSPHOLIPASE D"/>
    <property type="match status" value="1"/>
</dbReference>
<evidence type="ECO:0000313" key="2">
    <source>
        <dbReference type="EMBL" id="KIJ39597.1"/>
    </source>
</evidence>
<organism evidence="2 3">
    <name type="scientific">Sphaerobolus stellatus (strain SS14)</name>
    <dbReference type="NCBI Taxonomy" id="990650"/>
    <lineage>
        <taxon>Eukaryota</taxon>
        <taxon>Fungi</taxon>
        <taxon>Dikarya</taxon>
        <taxon>Basidiomycota</taxon>
        <taxon>Agaricomycotina</taxon>
        <taxon>Agaricomycetes</taxon>
        <taxon>Phallomycetidae</taxon>
        <taxon>Geastrales</taxon>
        <taxon>Sphaerobolaceae</taxon>
        <taxon>Sphaerobolus</taxon>
    </lineage>
</organism>